<protein>
    <submittedName>
        <fullName evidence="1">Uncharacterized protein</fullName>
    </submittedName>
</protein>
<dbReference type="EMBL" id="MN740699">
    <property type="protein sequence ID" value="QHU08865.1"/>
    <property type="molecule type" value="Genomic_DNA"/>
</dbReference>
<accession>A0A6C0JSX1</accession>
<evidence type="ECO:0000313" key="1">
    <source>
        <dbReference type="EMBL" id="QHU08865.1"/>
    </source>
</evidence>
<reference evidence="1" key="1">
    <citation type="journal article" date="2020" name="Nature">
        <title>Giant virus diversity and host interactions through global metagenomics.</title>
        <authorList>
            <person name="Schulz F."/>
            <person name="Roux S."/>
            <person name="Paez-Espino D."/>
            <person name="Jungbluth S."/>
            <person name="Walsh D.A."/>
            <person name="Denef V.J."/>
            <person name="McMahon K.D."/>
            <person name="Konstantinidis K.T."/>
            <person name="Eloe-Fadrosh E.A."/>
            <person name="Kyrpides N.C."/>
            <person name="Woyke T."/>
        </authorList>
    </citation>
    <scope>NUCLEOTIDE SEQUENCE</scope>
    <source>
        <strain evidence="1">GVMAG-S-1064190-84</strain>
    </source>
</reference>
<name>A0A6C0JSX1_9ZZZZ</name>
<organism evidence="1">
    <name type="scientific">viral metagenome</name>
    <dbReference type="NCBI Taxonomy" id="1070528"/>
    <lineage>
        <taxon>unclassified sequences</taxon>
        <taxon>metagenomes</taxon>
        <taxon>organismal metagenomes</taxon>
    </lineage>
</organism>
<dbReference type="AlphaFoldDB" id="A0A6C0JSX1"/>
<proteinExistence type="predicted"/>
<sequence>MTIAYIPPDSQKAIELFPNNARYRKKWLENYRYLKNANKLALDTGGWIIDGGEFLPEFKFSFFNGVK</sequence>